<feature type="domain" description="2Fe-2S ferredoxin-type" evidence="9">
    <location>
        <begin position="1"/>
        <end position="88"/>
    </location>
</feature>
<keyword evidence="11" id="KW-1185">Reference proteome</keyword>
<dbReference type="EMBL" id="ABCS01000076">
    <property type="protein sequence ID" value="EDM75989.1"/>
    <property type="molecule type" value="Genomic_DNA"/>
</dbReference>
<sequence length="88" mass="9227">MTLILEGERHTIAVPEGETILSAALGAGLYVESSCEVGDCGTCKLRRLSGAAEQDNDMGLTDEEVEAGYVLCCVGRPQGPGLVLSDER</sequence>
<dbReference type="GO" id="GO:0051537">
    <property type="term" value="F:2 iron, 2 sulfur cluster binding"/>
    <property type="evidence" value="ECO:0007669"/>
    <property type="project" value="UniProtKB-KW"/>
</dbReference>
<dbReference type="PROSITE" id="PS51085">
    <property type="entry name" value="2FE2S_FER_2"/>
    <property type="match status" value="1"/>
</dbReference>
<dbReference type="InterPro" id="IPR001041">
    <property type="entry name" value="2Fe-2S_ferredoxin-type"/>
</dbReference>
<dbReference type="InterPro" id="IPR036010">
    <property type="entry name" value="2Fe-2S_ferredoxin-like_sf"/>
</dbReference>
<gene>
    <name evidence="10" type="ORF">PPSIR1_19989</name>
</gene>
<protein>
    <submittedName>
        <fullName evidence="10">Phthalate dioxygenase reductase:Ferredoxin:Phenol hydroxylase reductase:Oxidoreductase FAD/NAD(P)-binding:Flavoprotein</fullName>
    </submittedName>
</protein>
<dbReference type="GO" id="GO:0051213">
    <property type="term" value="F:dioxygenase activity"/>
    <property type="evidence" value="ECO:0007669"/>
    <property type="project" value="UniProtKB-KW"/>
</dbReference>
<keyword evidence="2" id="KW-0813">Transport</keyword>
<organism evidence="10 11">
    <name type="scientific">Plesiocystis pacifica SIR-1</name>
    <dbReference type="NCBI Taxonomy" id="391625"/>
    <lineage>
        <taxon>Bacteria</taxon>
        <taxon>Pseudomonadati</taxon>
        <taxon>Myxococcota</taxon>
        <taxon>Polyangia</taxon>
        <taxon>Nannocystales</taxon>
        <taxon>Nannocystaceae</taxon>
        <taxon>Plesiocystis</taxon>
    </lineage>
</organism>
<dbReference type="InterPro" id="IPR012675">
    <property type="entry name" value="Beta-grasp_dom_sf"/>
</dbReference>
<evidence type="ECO:0000313" key="10">
    <source>
        <dbReference type="EMBL" id="EDM75989.1"/>
    </source>
</evidence>
<proteinExistence type="inferred from homology"/>
<dbReference type="PANTHER" id="PTHR43112:SF3">
    <property type="entry name" value="FERREDOXIN-2, CHLOROPLASTIC"/>
    <property type="match status" value="1"/>
</dbReference>
<evidence type="ECO:0000256" key="7">
    <source>
        <dbReference type="ARBA" id="ARBA00023014"/>
    </source>
</evidence>
<keyword evidence="4" id="KW-0479">Metal-binding</keyword>
<keyword evidence="6" id="KW-0408">Iron</keyword>
<keyword evidence="5" id="KW-0249">Electron transport</keyword>
<dbReference type="Pfam" id="PF00111">
    <property type="entry name" value="Fer2"/>
    <property type="match status" value="1"/>
</dbReference>
<reference evidence="10 11" key="1">
    <citation type="submission" date="2007-06" db="EMBL/GenBank/DDBJ databases">
        <authorList>
            <person name="Shimkets L."/>
            <person name="Ferriera S."/>
            <person name="Johnson J."/>
            <person name="Kravitz S."/>
            <person name="Beeson K."/>
            <person name="Sutton G."/>
            <person name="Rogers Y.-H."/>
            <person name="Friedman R."/>
            <person name="Frazier M."/>
            <person name="Venter J.C."/>
        </authorList>
    </citation>
    <scope>NUCLEOTIDE SEQUENCE [LARGE SCALE GENOMIC DNA]</scope>
    <source>
        <strain evidence="10 11">SIR-1</strain>
    </source>
</reference>
<dbReference type="CDD" id="cd00207">
    <property type="entry name" value="fer2"/>
    <property type="match status" value="1"/>
</dbReference>
<evidence type="ECO:0000256" key="3">
    <source>
        <dbReference type="ARBA" id="ARBA00022714"/>
    </source>
</evidence>
<name>A6GDV0_9BACT</name>
<accession>A6GDV0</accession>
<keyword evidence="3" id="KW-0001">2Fe-2S</keyword>
<dbReference type="GO" id="GO:0046872">
    <property type="term" value="F:metal ion binding"/>
    <property type="evidence" value="ECO:0007669"/>
    <property type="project" value="UniProtKB-KW"/>
</dbReference>
<evidence type="ECO:0000256" key="1">
    <source>
        <dbReference type="ARBA" id="ARBA00007874"/>
    </source>
</evidence>
<dbReference type="PANTHER" id="PTHR43112">
    <property type="entry name" value="FERREDOXIN"/>
    <property type="match status" value="1"/>
</dbReference>
<dbReference type="SUPFAM" id="SSF54292">
    <property type="entry name" value="2Fe-2S ferredoxin-like"/>
    <property type="match status" value="1"/>
</dbReference>
<evidence type="ECO:0000259" key="9">
    <source>
        <dbReference type="PROSITE" id="PS51085"/>
    </source>
</evidence>
<dbReference type="PROSITE" id="PS00197">
    <property type="entry name" value="2FE2S_FER_1"/>
    <property type="match status" value="1"/>
</dbReference>
<evidence type="ECO:0000256" key="6">
    <source>
        <dbReference type="ARBA" id="ARBA00023004"/>
    </source>
</evidence>
<comment type="similarity">
    <text evidence="1">Belongs to the 2Fe2S plant-type ferredoxin family.</text>
</comment>
<dbReference type="AlphaFoldDB" id="A6GDV0"/>
<comment type="caution">
    <text evidence="10">The sequence shown here is derived from an EMBL/GenBank/DDBJ whole genome shotgun (WGS) entry which is preliminary data.</text>
</comment>
<dbReference type="InterPro" id="IPR006058">
    <property type="entry name" value="2Fe2S_fd_BS"/>
</dbReference>
<comment type="cofactor">
    <cofactor evidence="8">
        <name>[2Fe-2S] cluster</name>
        <dbReference type="ChEBI" id="CHEBI:190135"/>
    </cofactor>
</comment>
<keyword evidence="10" id="KW-0223">Dioxygenase</keyword>
<dbReference type="Gene3D" id="3.10.20.30">
    <property type="match status" value="1"/>
</dbReference>
<dbReference type="STRING" id="391625.PPSIR1_19989"/>
<evidence type="ECO:0000313" key="11">
    <source>
        <dbReference type="Proteomes" id="UP000005801"/>
    </source>
</evidence>
<evidence type="ECO:0000256" key="8">
    <source>
        <dbReference type="ARBA" id="ARBA00034078"/>
    </source>
</evidence>
<dbReference type="Proteomes" id="UP000005801">
    <property type="component" value="Unassembled WGS sequence"/>
</dbReference>
<evidence type="ECO:0000256" key="4">
    <source>
        <dbReference type="ARBA" id="ARBA00022723"/>
    </source>
</evidence>
<evidence type="ECO:0000256" key="5">
    <source>
        <dbReference type="ARBA" id="ARBA00022982"/>
    </source>
</evidence>
<keyword evidence="10" id="KW-0560">Oxidoreductase</keyword>
<dbReference type="eggNOG" id="COG1018">
    <property type="taxonomic scope" value="Bacteria"/>
</dbReference>
<evidence type="ECO:0000256" key="2">
    <source>
        <dbReference type="ARBA" id="ARBA00022448"/>
    </source>
</evidence>
<keyword evidence="7" id="KW-0411">Iron-sulfur</keyword>